<name>B3TC36_9ZZZZ</name>
<keyword evidence="2" id="KW-0560">Oxidoreductase</keyword>
<evidence type="ECO:0000256" key="1">
    <source>
        <dbReference type="ARBA" id="ARBA00006484"/>
    </source>
</evidence>
<dbReference type="PANTHER" id="PTHR24321:SF8">
    <property type="entry name" value="ESTRADIOL 17-BETA-DEHYDROGENASE 8-RELATED"/>
    <property type="match status" value="1"/>
</dbReference>
<dbReference type="Gene3D" id="3.40.50.720">
    <property type="entry name" value="NAD(P)-binding Rossmann-like Domain"/>
    <property type="match status" value="1"/>
</dbReference>
<evidence type="ECO:0000313" key="3">
    <source>
        <dbReference type="EMBL" id="ABZ10145.1"/>
    </source>
</evidence>
<dbReference type="PROSITE" id="PS00061">
    <property type="entry name" value="ADH_SHORT"/>
    <property type="match status" value="1"/>
</dbReference>
<dbReference type="GO" id="GO:0016491">
    <property type="term" value="F:oxidoreductase activity"/>
    <property type="evidence" value="ECO:0007669"/>
    <property type="project" value="UniProtKB-KW"/>
</dbReference>
<dbReference type="FunFam" id="3.40.50.720:FF:000084">
    <property type="entry name" value="Short-chain dehydrogenase reductase"/>
    <property type="match status" value="1"/>
</dbReference>
<dbReference type="NCBIfam" id="NF005559">
    <property type="entry name" value="PRK07231.1"/>
    <property type="match status" value="1"/>
</dbReference>
<comment type="similarity">
    <text evidence="1">Belongs to the short-chain dehydrogenases/reductases (SDR) family.</text>
</comment>
<protein>
    <submittedName>
        <fullName evidence="3">Putative short chain dehydrogenase</fullName>
    </submittedName>
</protein>
<dbReference type="PRINTS" id="PR00081">
    <property type="entry name" value="GDHRDH"/>
</dbReference>
<evidence type="ECO:0000256" key="2">
    <source>
        <dbReference type="ARBA" id="ARBA00023002"/>
    </source>
</evidence>
<dbReference type="CDD" id="cd05233">
    <property type="entry name" value="SDR_c"/>
    <property type="match status" value="1"/>
</dbReference>
<reference evidence="3" key="1">
    <citation type="journal article" date="2008" name="ISME J.">
        <title>Genomic patterns of recombination, clonal divergence and environment in marine microbial populations.</title>
        <authorList>
            <person name="Konstantinidis K.T."/>
            <person name="Delong E.F."/>
        </authorList>
    </citation>
    <scope>NUCLEOTIDE SEQUENCE</scope>
</reference>
<dbReference type="SUPFAM" id="SSF51735">
    <property type="entry name" value="NAD(P)-binding Rossmann-fold domains"/>
    <property type="match status" value="1"/>
</dbReference>
<dbReference type="AlphaFoldDB" id="B3TC36"/>
<dbReference type="InterPro" id="IPR036291">
    <property type="entry name" value="NAD(P)-bd_dom_sf"/>
</dbReference>
<gene>
    <name evidence="3" type="ORF">ALOHA_HF4000APKG10H11ctg1g5</name>
</gene>
<dbReference type="NCBIfam" id="NF009466">
    <property type="entry name" value="PRK12826.1-2"/>
    <property type="match status" value="1"/>
</dbReference>
<dbReference type="PRINTS" id="PR00080">
    <property type="entry name" value="SDRFAMILY"/>
</dbReference>
<sequence>MVKIKMKLQNKVSIVTGGSIGIGKAIAELYSDEGATVIIADVNEEQGKKTVDNINQKGGNAIFIKTDVSNEREVDEMIKMVVGKFKKIDILCNNAGIVGTGTICDTDTEEWDRIMNVNMKGVFLCIKYVIPVMMKTGGGSIVNLSSISGLTAFPSLTAYSASKAGVILITKTVAIDYGKHNIRVNAICPSNIETPMFEELLEGLPDPNQARKNLLDMIPMKRFGTPEDVAKIALFLASDESSFVTGEYIMVDGGNIAGYIR</sequence>
<dbReference type="InterPro" id="IPR020904">
    <property type="entry name" value="Sc_DH/Rdtase_CS"/>
</dbReference>
<dbReference type="PANTHER" id="PTHR24321">
    <property type="entry name" value="DEHYDROGENASES, SHORT CHAIN"/>
    <property type="match status" value="1"/>
</dbReference>
<accession>B3TC36</accession>
<dbReference type="Pfam" id="PF13561">
    <property type="entry name" value="adh_short_C2"/>
    <property type="match status" value="1"/>
</dbReference>
<organism evidence="3">
    <name type="scientific">uncultured marine microorganism HF4000_APKG10H11</name>
    <dbReference type="NCBI Taxonomy" id="455559"/>
    <lineage>
        <taxon>unclassified sequences</taxon>
        <taxon>environmental samples</taxon>
    </lineage>
</organism>
<dbReference type="InterPro" id="IPR002347">
    <property type="entry name" value="SDR_fam"/>
</dbReference>
<dbReference type="EMBL" id="EU016667">
    <property type="protein sequence ID" value="ABZ10145.1"/>
    <property type="molecule type" value="Genomic_DNA"/>
</dbReference>
<proteinExistence type="inferred from homology"/>